<name>A0ABX1C185_9ACTN</name>
<sequence length="160" mass="16675">MSGLSALSAGAATAAVLLCATGCSGQSGSRPVPAPGPEAAKLCRALQQELPERVDGLGRSSSGPASDYAADWGDPAVQLRCGVPRPGILVPDSEHYDPTADGIEVNGVLWLPERQPDGYRFTTTLRETYVEVTVPSEYAPEVNPLTDLADAVGRTIPETL</sequence>
<dbReference type="Pfam" id="PF12028">
    <property type="entry name" value="DUF3515"/>
    <property type="match status" value="1"/>
</dbReference>
<proteinExistence type="predicted"/>
<comment type="caution">
    <text evidence="1">The sequence shown here is derived from an EMBL/GenBank/DDBJ whole genome shotgun (WGS) entry which is preliminary data.</text>
</comment>
<gene>
    <name evidence="1" type="ORF">HCK00_17705</name>
</gene>
<dbReference type="Proteomes" id="UP000695264">
    <property type="component" value="Unassembled WGS sequence"/>
</dbReference>
<evidence type="ECO:0000313" key="1">
    <source>
        <dbReference type="EMBL" id="NJQ02328.1"/>
    </source>
</evidence>
<protein>
    <submittedName>
        <fullName evidence="1">DUF3515 domain-containing protein</fullName>
    </submittedName>
</protein>
<dbReference type="InterPro" id="IPR021903">
    <property type="entry name" value="DUF3515"/>
</dbReference>
<keyword evidence="2" id="KW-1185">Reference proteome</keyword>
<dbReference type="EMBL" id="JAATEN010000013">
    <property type="protein sequence ID" value="NJQ02328.1"/>
    <property type="molecule type" value="Genomic_DNA"/>
</dbReference>
<organism evidence="1 2">
    <name type="scientific">Streptomyces zingiberis</name>
    <dbReference type="NCBI Taxonomy" id="2053010"/>
    <lineage>
        <taxon>Bacteria</taxon>
        <taxon>Bacillati</taxon>
        <taxon>Actinomycetota</taxon>
        <taxon>Actinomycetes</taxon>
        <taxon>Kitasatosporales</taxon>
        <taxon>Streptomycetaceae</taxon>
        <taxon>Streptomyces</taxon>
    </lineage>
</organism>
<evidence type="ECO:0000313" key="2">
    <source>
        <dbReference type="Proteomes" id="UP000695264"/>
    </source>
</evidence>
<reference evidence="1 2" key="1">
    <citation type="submission" date="2020-03" db="EMBL/GenBank/DDBJ databases">
        <title>WGS of actinomycetes isolated from Thailand.</title>
        <authorList>
            <person name="Thawai C."/>
        </authorList>
    </citation>
    <scope>NUCLEOTIDE SEQUENCE [LARGE SCALE GENOMIC DNA]</scope>
    <source>
        <strain evidence="1 2">PLAI 1-29</strain>
    </source>
</reference>
<accession>A0ABX1C185</accession>